<comment type="caution">
    <text evidence="4">The sequence shown here is derived from an EMBL/GenBank/DDBJ whole genome shotgun (WGS) entry which is preliminary data.</text>
</comment>
<feature type="domain" description="HTH cro/C1-type" evidence="3">
    <location>
        <begin position="10"/>
        <end position="64"/>
    </location>
</feature>
<organism evidence="4 5">
    <name type="scientific">Vagococcus fluvialis</name>
    <dbReference type="NCBI Taxonomy" id="2738"/>
    <lineage>
        <taxon>Bacteria</taxon>
        <taxon>Bacillati</taxon>
        <taxon>Bacillota</taxon>
        <taxon>Bacilli</taxon>
        <taxon>Lactobacillales</taxon>
        <taxon>Enterococcaceae</taxon>
        <taxon>Vagococcus</taxon>
    </lineage>
</organism>
<dbReference type="PANTHER" id="PTHR46558:SF4">
    <property type="entry name" value="DNA-BIDING PHAGE PROTEIN"/>
    <property type="match status" value="1"/>
</dbReference>
<dbReference type="PROSITE" id="PS50943">
    <property type="entry name" value="HTH_CROC1"/>
    <property type="match status" value="1"/>
</dbReference>
<dbReference type="Gene3D" id="1.10.260.40">
    <property type="entry name" value="lambda repressor-like DNA-binding domains"/>
    <property type="match status" value="1"/>
</dbReference>
<evidence type="ECO:0000313" key="4">
    <source>
        <dbReference type="EMBL" id="NKC66826.1"/>
    </source>
</evidence>
<dbReference type="InterPro" id="IPR010982">
    <property type="entry name" value="Lambda_DNA-bd_dom_sf"/>
</dbReference>
<dbReference type="Pfam" id="PF01381">
    <property type="entry name" value="HTH_3"/>
    <property type="match status" value="1"/>
</dbReference>
<dbReference type="AlphaFoldDB" id="A0A7X6D6N0"/>
<gene>
    <name evidence="4" type="ORF">HED35_01870</name>
</gene>
<evidence type="ECO:0000256" key="1">
    <source>
        <dbReference type="ARBA" id="ARBA00023125"/>
    </source>
</evidence>
<reference evidence="4 5" key="1">
    <citation type="submission" date="2020-03" db="EMBL/GenBank/DDBJ databases">
        <title>Bacterial samples isolated from urine from healthy bovine heifers (Gyr breed).</title>
        <authorList>
            <person name="Giannattasio-Ferraz S."/>
            <person name="Maskeri L."/>
            <person name="Penido A."/>
            <person name="Barbosa-Stancioli E.F."/>
            <person name="Putonti C."/>
        </authorList>
    </citation>
    <scope>NUCLEOTIDE SEQUENCE [LARGE SCALE GENOMIC DNA]</scope>
    <source>
        <strain evidence="4 5">UFMG-H7</strain>
    </source>
</reference>
<keyword evidence="2" id="KW-0812">Transmembrane</keyword>
<evidence type="ECO:0000256" key="2">
    <source>
        <dbReference type="SAM" id="Phobius"/>
    </source>
</evidence>
<dbReference type="Proteomes" id="UP000521358">
    <property type="component" value="Unassembled WGS sequence"/>
</dbReference>
<keyword evidence="2" id="KW-1133">Transmembrane helix</keyword>
<dbReference type="RefSeq" id="WP_167806141.1">
    <property type="nucleotide sequence ID" value="NZ_JAAVMB010000001.1"/>
</dbReference>
<accession>A0A7X6D6N0</accession>
<evidence type="ECO:0000313" key="5">
    <source>
        <dbReference type="Proteomes" id="UP000521358"/>
    </source>
</evidence>
<protein>
    <submittedName>
        <fullName evidence="4">Helix-turn-helix transcriptional regulator</fullName>
    </submittedName>
</protein>
<dbReference type="EMBL" id="JAAVMB010000001">
    <property type="protein sequence ID" value="NKC66826.1"/>
    <property type="molecule type" value="Genomic_DNA"/>
</dbReference>
<sequence>MEESILSLKLKAYRVEHSLTQQDLAEILEVSDKSISKWELGKTYPSKKNIIKISELLNISMELLLLEEVVEDNQKEKRITKYVIPLLMVGIFVMIVFNFIHLKTIKNQSLQMNTQEKKLTQQQIELDKLYTYTVYIVLAPKTPYTDFKEYIEENYKVDSIHVRNESEYVLFTFHIESHNNDEVEFMFQEIKREAPNLESAEYWMTK</sequence>
<name>A0A7X6D6N0_9ENTE</name>
<keyword evidence="2" id="KW-0472">Membrane</keyword>
<dbReference type="CDD" id="cd00093">
    <property type="entry name" value="HTH_XRE"/>
    <property type="match status" value="1"/>
</dbReference>
<proteinExistence type="predicted"/>
<evidence type="ECO:0000259" key="3">
    <source>
        <dbReference type="PROSITE" id="PS50943"/>
    </source>
</evidence>
<dbReference type="PANTHER" id="PTHR46558">
    <property type="entry name" value="TRACRIPTIONAL REGULATORY PROTEIN-RELATED-RELATED"/>
    <property type="match status" value="1"/>
</dbReference>
<dbReference type="SMART" id="SM00530">
    <property type="entry name" value="HTH_XRE"/>
    <property type="match status" value="1"/>
</dbReference>
<dbReference type="SUPFAM" id="SSF47413">
    <property type="entry name" value="lambda repressor-like DNA-binding domains"/>
    <property type="match status" value="1"/>
</dbReference>
<dbReference type="InterPro" id="IPR001387">
    <property type="entry name" value="Cro/C1-type_HTH"/>
</dbReference>
<feature type="transmembrane region" description="Helical" evidence="2">
    <location>
        <begin position="82"/>
        <end position="102"/>
    </location>
</feature>
<keyword evidence="1" id="KW-0238">DNA-binding</keyword>
<dbReference type="GO" id="GO:0003677">
    <property type="term" value="F:DNA binding"/>
    <property type="evidence" value="ECO:0007669"/>
    <property type="project" value="UniProtKB-KW"/>
</dbReference>